<evidence type="ECO:0000256" key="1">
    <source>
        <dbReference type="ARBA" id="ARBA00004477"/>
    </source>
</evidence>
<sequence length="547" mass="60007">MVAVEARKKAPPETPESIGLRSKIVLSFWAVILLLGLPTWYKTTEIYRASLPLEQMLGLSECEPPLPKLPPQIWLDIPGVLCADAQRIARDTQNELDLLGKESFTQPRVRLVHNEDDSGPKCGVSLQSIKEEGPDFEVRFAGEATQYTFELENGRSKALVKYSQSQRPALPRDLALSIRDVFADEEVAHLLQINKLVINHPYGLAFAQYNGDAVLEIEKQMGRAAKPSPGYHLTFSLFAATGAPSSWDIRKALDTHIQPLVHALEKTLAIEVGTQVQLFSPYSPSVETFQLQGTRGNFLHQGDLTSFVNAAEWPLSPSIGDGPTLNFIVYVPSKADLPLGIEGDLGGAWMVPQWGGISIVNPDLVEDPETGSYVLPPHLSENMLSEAFQTFSSQLLALLGVLSTNYRGTPLPIPLRLRSHQRLTAMSLHLKASSSLGSLARLAKHLSSIPIPKHVAQLVDDSMSNLTSSTTALNNGEWEEAIKYASIAYQDAEKAFFDKSMVGQVYFPDEHKVAVYLPLLGPIGVPLVVGLLREVKRAATLLRAKKS</sequence>
<evidence type="ECO:0000256" key="8">
    <source>
        <dbReference type="ARBA" id="ARBA00023136"/>
    </source>
</evidence>
<evidence type="ECO:0000313" key="12">
    <source>
        <dbReference type="Proteomes" id="UP000030752"/>
    </source>
</evidence>
<evidence type="ECO:0000256" key="3">
    <source>
        <dbReference type="ARBA" id="ARBA00005316"/>
    </source>
</evidence>
<dbReference type="GeneID" id="19973965"/>
<dbReference type="InterPro" id="IPR019540">
    <property type="entry name" value="PtdIno-glycan_biosynth_class_S"/>
</dbReference>
<name>W2RS94_CYPE1</name>
<reference evidence="11 12" key="1">
    <citation type="submission" date="2013-03" db="EMBL/GenBank/DDBJ databases">
        <title>The Genome Sequence of Phialophora europaea CBS 101466.</title>
        <authorList>
            <consortium name="The Broad Institute Genomics Platform"/>
            <person name="Cuomo C."/>
            <person name="de Hoog S."/>
            <person name="Gorbushina A."/>
            <person name="Walker B."/>
            <person name="Young S.K."/>
            <person name="Zeng Q."/>
            <person name="Gargeya S."/>
            <person name="Fitzgerald M."/>
            <person name="Haas B."/>
            <person name="Abouelleil A."/>
            <person name="Allen A.W."/>
            <person name="Alvarado L."/>
            <person name="Arachchi H.M."/>
            <person name="Berlin A.M."/>
            <person name="Chapman S.B."/>
            <person name="Gainer-Dewar J."/>
            <person name="Goldberg J."/>
            <person name="Griggs A."/>
            <person name="Gujja S."/>
            <person name="Hansen M."/>
            <person name="Howarth C."/>
            <person name="Imamovic A."/>
            <person name="Ireland A."/>
            <person name="Larimer J."/>
            <person name="McCowan C."/>
            <person name="Murphy C."/>
            <person name="Pearson M."/>
            <person name="Poon T.W."/>
            <person name="Priest M."/>
            <person name="Roberts A."/>
            <person name="Saif S."/>
            <person name="Shea T."/>
            <person name="Sisk P."/>
            <person name="Sykes S."/>
            <person name="Wortman J."/>
            <person name="Nusbaum C."/>
            <person name="Birren B."/>
        </authorList>
    </citation>
    <scope>NUCLEOTIDE SEQUENCE [LARGE SCALE GENOMIC DNA]</scope>
    <source>
        <strain evidence="11 12">CBS 101466</strain>
    </source>
</reference>
<keyword evidence="7 10" id="KW-1133">Transmembrane helix</keyword>
<dbReference type="STRING" id="1220924.W2RS94"/>
<comment type="similarity">
    <text evidence="3">Belongs to the PIGS family.</text>
</comment>
<evidence type="ECO:0000256" key="9">
    <source>
        <dbReference type="ARBA" id="ARBA00023180"/>
    </source>
</evidence>
<evidence type="ECO:0000256" key="6">
    <source>
        <dbReference type="ARBA" id="ARBA00022824"/>
    </source>
</evidence>
<comment type="subcellular location">
    <subcellularLocation>
        <location evidence="1">Endoplasmic reticulum membrane</location>
        <topology evidence="1">Multi-pass membrane protein</topology>
    </subcellularLocation>
</comment>
<dbReference type="AlphaFoldDB" id="W2RS94"/>
<dbReference type="RefSeq" id="XP_008719178.1">
    <property type="nucleotide sequence ID" value="XM_008720956.1"/>
</dbReference>
<keyword evidence="12" id="KW-1185">Reference proteome</keyword>
<feature type="transmembrane region" description="Helical" evidence="10">
    <location>
        <begin position="513"/>
        <end position="532"/>
    </location>
</feature>
<dbReference type="Pfam" id="PF10510">
    <property type="entry name" value="PIG-S"/>
    <property type="match status" value="1"/>
</dbReference>
<dbReference type="HOGENOM" id="CLU_010026_1_0_1"/>
<evidence type="ECO:0000256" key="2">
    <source>
        <dbReference type="ARBA" id="ARBA00004687"/>
    </source>
</evidence>
<dbReference type="InParanoid" id="W2RS94"/>
<protein>
    <recommendedName>
        <fullName evidence="13">GPI transamidase component PIG-S</fullName>
    </recommendedName>
</protein>
<proteinExistence type="inferred from homology"/>
<dbReference type="FunCoup" id="W2RS94">
    <property type="interactions" value="754"/>
</dbReference>
<dbReference type="GO" id="GO:0006506">
    <property type="term" value="P:GPI anchor biosynthetic process"/>
    <property type="evidence" value="ECO:0007669"/>
    <property type="project" value="UniProtKB-UniPathway"/>
</dbReference>
<evidence type="ECO:0008006" key="13">
    <source>
        <dbReference type="Google" id="ProtNLM"/>
    </source>
</evidence>
<comment type="pathway">
    <text evidence="2">Glycolipid biosynthesis; glycosylphosphatidylinositol-anchor biosynthesis.</text>
</comment>
<keyword evidence="5 10" id="KW-0812">Transmembrane</keyword>
<keyword evidence="9" id="KW-0325">Glycoprotein</keyword>
<evidence type="ECO:0000256" key="10">
    <source>
        <dbReference type="SAM" id="Phobius"/>
    </source>
</evidence>
<evidence type="ECO:0000256" key="5">
    <source>
        <dbReference type="ARBA" id="ARBA00022692"/>
    </source>
</evidence>
<dbReference type="VEuPathDB" id="FungiDB:HMPREF1541_06626"/>
<feature type="transmembrane region" description="Helical" evidence="10">
    <location>
        <begin position="24"/>
        <end position="41"/>
    </location>
</feature>
<dbReference type="eggNOG" id="KOG2459">
    <property type="taxonomic scope" value="Eukaryota"/>
</dbReference>
<dbReference type="GO" id="GO:0042765">
    <property type="term" value="C:GPI-anchor transamidase complex"/>
    <property type="evidence" value="ECO:0007669"/>
    <property type="project" value="InterPro"/>
</dbReference>
<dbReference type="Proteomes" id="UP000030752">
    <property type="component" value="Unassembled WGS sequence"/>
</dbReference>
<keyword evidence="6" id="KW-0256">Endoplasmic reticulum</keyword>
<organism evidence="11 12">
    <name type="scientific">Cyphellophora europaea (strain CBS 101466)</name>
    <name type="common">Phialophora europaea</name>
    <dbReference type="NCBI Taxonomy" id="1220924"/>
    <lineage>
        <taxon>Eukaryota</taxon>
        <taxon>Fungi</taxon>
        <taxon>Dikarya</taxon>
        <taxon>Ascomycota</taxon>
        <taxon>Pezizomycotina</taxon>
        <taxon>Eurotiomycetes</taxon>
        <taxon>Chaetothyriomycetidae</taxon>
        <taxon>Chaetothyriales</taxon>
        <taxon>Cyphellophoraceae</taxon>
        <taxon>Cyphellophora</taxon>
    </lineage>
</organism>
<dbReference type="PANTHER" id="PTHR21072">
    <property type="entry name" value="GPI TRANSAMIDASE COMPONENT PIG-S"/>
    <property type="match status" value="1"/>
</dbReference>
<dbReference type="GO" id="GO:0016255">
    <property type="term" value="P:attachment of GPI anchor to protein"/>
    <property type="evidence" value="ECO:0007669"/>
    <property type="project" value="InterPro"/>
</dbReference>
<evidence type="ECO:0000256" key="4">
    <source>
        <dbReference type="ARBA" id="ARBA00022502"/>
    </source>
</evidence>
<dbReference type="OrthoDB" id="28748at2759"/>
<dbReference type="UniPathway" id="UPA00196"/>
<gene>
    <name evidence="11" type="ORF">HMPREF1541_06626</name>
</gene>
<evidence type="ECO:0000313" key="11">
    <source>
        <dbReference type="EMBL" id="ETN38589.1"/>
    </source>
</evidence>
<dbReference type="PANTHER" id="PTHR21072:SF13">
    <property type="entry name" value="GPI TRANSAMIDASE COMPONENT PIG-S"/>
    <property type="match status" value="1"/>
</dbReference>
<keyword evidence="8 10" id="KW-0472">Membrane</keyword>
<dbReference type="EMBL" id="KB822722">
    <property type="protein sequence ID" value="ETN38589.1"/>
    <property type="molecule type" value="Genomic_DNA"/>
</dbReference>
<accession>W2RS94</accession>
<keyword evidence="4" id="KW-0337">GPI-anchor biosynthesis</keyword>
<evidence type="ECO:0000256" key="7">
    <source>
        <dbReference type="ARBA" id="ARBA00022989"/>
    </source>
</evidence>